<feature type="transmembrane region" description="Helical" evidence="2">
    <location>
        <begin position="345"/>
        <end position="365"/>
    </location>
</feature>
<gene>
    <name evidence="3" type="ORF">CTAYLR_009123</name>
</gene>
<feature type="transmembrane region" description="Helical" evidence="2">
    <location>
        <begin position="239"/>
        <end position="257"/>
    </location>
</feature>
<protein>
    <submittedName>
        <fullName evidence="3">Uncharacterized protein</fullName>
    </submittedName>
</protein>
<evidence type="ECO:0000256" key="2">
    <source>
        <dbReference type="SAM" id="Phobius"/>
    </source>
</evidence>
<evidence type="ECO:0000256" key="1">
    <source>
        <dbReference type="SAM" id="MobiDB-lite"/>
    </source>
</evidence>
<reference evidence="3" key="1">
    <citation type="submission" date="2023-01" db="EMBL/GenBank/DDBJ databases">
        <title>Metagenome sequencing of chrysophaentin producing Chrysophaeum taylorii.</title>
        <authorList>
            <person name="Davison J."/>
            <person name="Bewley C."/>
        </authorList>
    </citation>
    <scope>NUCLEOTIDE SEQUENCE</scope>
    <source>
        <strain evidence="3">NIES-1699</strain>
    </source>
</reference>
<feature type="region of interest" description="Disordered" evidence="1">
    <location>
        <begin position="403"/>
        <end position="442"/>
    </location>
</feature>
<feature type="transmembrane region" description="Helical" evidence="2">
    <location>
        <begin position="45"/>
        <end position="61"/>
    </location>
</feature>
<accession>A0AAD7UK49</accession>
<name>A0AAD7UK49_9STRA</name>
<sequence>METPEVEMQVHETRAARARMSDARSASLVSAHLSLCGQLRRLKPWTRYSLMAFVCVIALMASWHWQLLLATLFLLAPTLGQLLRWWRRHPDYCPLDHVLSSYAHGIFVLGVVSMGTASAVGLAAVVAVSPLLRLFWSHRATWRLGWILCAIIFFTVFCFVEELWLLSTLRRFKRRRQHRVGGEGSARAQRAYVLYASASAVGYATAQCIVLTVIVTAIMEGHTVFEVSDERDNDEAITAHETLALAGLVLFFAWFWLPLRLAASHINVLELARHPELAEDSSACLPLPRDFRHLQPVDRIDFYLKPRFTHHIDIIKWSWGLRTVHVSQFAAWGVILAIPAKTMGVVSWLVMTFIFWCVILAVATWRARALEKNLEPSAGTALASSANLTALYGFSLLDDTDADTSDDFEELDEDEEPTTSEINGRREPASPPEEPYSIGALI</sequence>
<dbReference type="EMBL" id="JAQMWT010000142">
    <property type="protein sequence ID" value="KAJ8609330.1"/>
    <property type="molecule type" value="Genomic_DNA"/>
</dbReference>
<organism evidence="3 4">
    <name type="scientific">Chrysophaeum taylorii</name>
    <dbReference type="NCBI Taxonomy" id="2483200"/>
    <lineage>
        <taxon>Eukaryota</taxon>
        <taxon>Sar</taxon>
        <taxon>Stramenopiles</taxon>
        <taxon>Ochrophyta</taxon>
        <taxon>Pelagophyceae</taxon>
        <taxon>Pelagomonadales</taxon>
        <taxon>Pelagomonadaceae</taxon>
        <taxon>Chrysophaeum</taxon>
    </lineage>
</organism>
<proteinExistence type="predicted"/>
<keyword evidence="2" id="KW-0472">Membrane</keyword>
<evidence type="ECO:0000313" key="3">
    <source>
        <dbReference type="EMBL" id="KAJ8609330.1"/>
    </source>
</evidence>
<keyword evidence="2" id="KW-0812">Transmembrane</keyword>
<keyword evidence="2" id="KW-1133">Transmembrane helix</keyword>
<dbReference type="Proteomes" id="UP001230188">
    <property type="component" value="Unassembled WGS sequence"/>
</dbReference>
<feature type="transmembrane region" description="Helical" evidence="2">
    <location>
        <begin position="67"/>
        <end position="86"/>
    </location>
</feature>
<evidence type="ECO:0000313" key="4">
    <source>
        <dbReference type="Proteomes" id="UP001230188"/>
    </source>
</evidence>
<dbReference type="AlphaFoldDB" id="A0AAD7UK49"/>
<feature type="transmembrane region" description="Helical" evidence="2">
    <location>
        <begin position="144"/>
        <end position="166"/>
    </location>
</feature>
<keyword evidence="4" id="KW-1185">Reference proteome</keyword>
<feature type="transmembrane region" description="Helical" evidence="2">
    <location>
        <begin position="192"/>
        <end position="219"/>
    </location>
</feature>
<comment type="caution">
    <text evidence="3">The sequence shown here is derived from an EMBL/GenBank/DDBJ whole genome shotgun (WGS) entry which is preliminary data.</text>
</comment>
<feature type="transmembrane region" description="Helical" evidence="2">
    <location>
        <begin position="106"/>
        <end position="132"/>
    </location>
</feature>
<feature type="compositionally biased region" description="Acidic residues" evidence="1">
    <location>
        <begin position="403"/>
        <end position="418"/>
    </location>
</feature>